<dbReference type="Gene3D" id="3.20.20.450">
    <property type="entry name" value="EAL domain"/>
    <property type="match status" value="1"/>
</dbReference>
<dbReference type="Pfam" id="PF00563">
    <property type="entry name" value="EAL"/>
    <property type="match status" value="1"/>
</dbReference>
<reference evidence="3 4" key="1">
    <citation type="journal article" date="2012" name="J. Bacteriol.">
        <title>Complete Genome Sequence of Leptospirillum ferrooxidans Strain C2-3, Isolated from a Fresh Volcanic Ash Deposit on the Island of Miyake, Japan.</title>
        <authorList>
            <person name="Fujimura R."/>
            <person name="Sato Y."/>
            <person name="Nishizawa T."/>
            <person name="Oshima K."/>
            <person name="Kim S.-W."/>
            <person name="Hattori M."/>
            <person name="Kamijo T."/>
            <person name="Ohta H."/>
        </authorList>
    </citation>
    <scope>NUCLEOTIDE SEQUENCE [LARGE SCALE GENOMIC DNA]</scope>
    <source>
        <strain evidence="3 4">C2-3</strain>
    </source>
</reference>
<dbReference type="SUPFAM" id="SSF55073">
    <property type="entry name" value="Nucleotide cyclase"/>
    <property type="match status" value="2"/>
</dbReference>
<keyword evidence="4" id="KW-1185">Reference proteome</keyword>
<feature type="domain" description="GGDEF" evidence="2">
    <location>
        <begin position="193"/>
        <end position="325"/>
    </location>
</feature>
<dbReference type="CDD" id="cd01949">
    <property type="entry name" value="GGDEF"/>
    <property type="match status" value="2"/>
</dbReference>
<dbReference type="SUPFAM" id="SSF54631">
    <property type="entry name" value="CBS-domain pair"/>
    <property type="match status" value="1"/>
</dbReference>
<dbReference type="PROSITE" id="PS50883">
    <property type="entry name" value="EAL"/>
    <property type="match status" value="1"/>
</dbReference>
<dbReference type="PROSITE" id="PS50887">
    <property type="entry name" value="GGDEF"/>
    <property type="match status" value="2"/>
</dbReference>
<dbReference type="PANTHER" id="PTHR44757">
    <property type="entry name" value="DIGUANYLATE CYCLASE DGCP"/>
    <property type="match status" value="1"/>
</dbReference>
<evidence type="ECO:0000313" key="4">
    <source>
        <dbReference type="Proteomes" id="UP000007382"/>
    </source>
</evidence>
<dbReference type="AlphaFoldDB" id="I0ILQ7"/>
<accession>I0ILQ7</accession>
<name>I0ILQ7_LEPFC</name>
<dbReference type="InterPro" id="IPR035919">
    <property type="entry name" value="EAL_sf"/>
</dbReference>
<dbReference type="Proteomes" id="UP000007382">
    <property type="component" value="Chromosome"/>
</dbReference>
<sequence>MIDQSLVSDILPNIDTLSFSPRLRLPVHTAKDLIVTDSWVSEKTSSEKVYRMFGQDPGLPGLAILKNESPIGLIFRSTLIERFSFRYSHELFGPKPITEFMDPLPVTVQISSDIDEIGKRFQGDTLPRAMDDGFLVVDGERFAGIGTWQMLMKCLSGRREELFSYMAHHDPLTGLPNRILFMSELERELGEGARGAIFYLDMDRFKEVNDKYGHQEGDRLLNEFSDRLLLSVRSQDLVARLGGDEFGILVRGLSQKSEIPMWIGQFMEHLKSPYKICGCDYEISASIGYCLYPRGDKDLATILRKADSRMYENKRERRAFQAQDTKLEGRNHSGGKEIVLSSHGIGASVFDGGGNQIASNILWQERVQGHEIGILSELEEVLRFSLPDGASGPFRVVISGDKRAVERDPGDSFEGESMDNLTGLYDRTSFYQKFFRAVTHQITLQDGCLLLLVMDLDRFQVTNDISGHTMGDRVLKAVSERLLKVVRKNDLVARLGGDEFALAFSGIQSRKAAEKVASEILQSISMPYTIDGQEYFLTASIGATIMPEDGEDFETLISNADMALSQSKEQGRFQVQFFSAEARERQTVRYSMEKRLFKALERNEFRLYYQPMIDMVTGRTTGAEALIRWIGEDGTPIHPDQFIPLAEENGMIVPIGQWVVKTALNELSVWRGYGLDHLRISINLSARQLQEPDFLLNFLQMLSHSGENPEQVMIEMTETVVMRKAQESIDLLGALKAHRIKIAIDDFGTGYSSLSYLRRFPVDVLKIDRSFVRQIGEMGEDSEIVRLITLLARALSLEVCAEGVESELELSYLREFGVGSYQGYLSSPAIPSGSFVDWVLKSRAGSITP</sequence>
<dbReference type="RefSeq" id="WP_014448699.1">
    <property type="nucleotide sequence ID" value="NC_017094.1"/>
</dbReference>
<protein>
    <submittedName>
        <fullName evidence="3">Putative PAS/PAC sensor-containing diguanylate cyclase/phosphodiesterase</fullName>
    </submittedName>
</protein>
<dbReference type="OrthoDB" id="7167813at2"/>
<dbReference type="STRING" id="1162668.LFE_0488"/>
<dbReference type="InterPro" id="IPR001633">
    <property type="entry name" value="EAL_dom"/>
</dbReference>
<dbReference type="Pfam" id="PF00990">
    <property type="entry name" value="GGDEF"/>
    <property type="match status" value="2"/>
</dbReference>
<dbReference type="Gene3D" id="3.30.70.270">
    <property type="match status" value="2"/>
</dbReference>
<dbReference type="NCBIfam" id="TIGR00254">
    <property type="entry name" value="GGDEF"/>
    <property type="match status" value="2"/>
</dbReference>
<dbReference type="SMART" id="SM00267">
    <property type="entry name" value="GGDEF"/>
    <property type="match status" value="2"/>
</dbReference>
<dbReference type="InterPro" id="IPR046342">
    <property type="entry name" value="CBS_dom_sf"/>
</dbReference>
<dbReference type="PANTHER" id="PTHR44757:SF2">
    <property type="entry name" value="BIOFILM ARCHITECTURE MAINTENANCE PROTEIN MBAA"/>
    <property type="match status" value="1"/>
</dbReference>
<dbReference type="KEGG" id="lfc:LFE_0488"/>
<reference evidence="4" key="2">
    <citation type="submission" date="2012-03" db="EMBL/GenBank/DDBJ databases">
        <title>The complete genome sequence of the pioneer microbe on fresh volcanic deposit, Leptospirillum ferrooxidans strain C2-3.</title>
        <authorList>
            <person name="Fujimura R."/>
            <person name="Sato Y."/>
            <person name="Nishizawa T."/>
            <person name="Nanba K."/>
            <person name="Oshima K."/>
            <person name="Hattori M."/>
            <person name="Kamijo T."/>
            <person name="Ohta H."/>
        </authorList>
    </citation>
    <scope>NUCLEOTIDE SEQUENCE [LARGE SCALE GENOMIC DNA]</scope>
    <source>
        <strain evidence="4">C2-3</strain>
    </source>
</reference>
<dbReference type="SMART" id="SM00052">
    <property type="entry name" value="EAL"/>
    <property type="match status" value="1"/>
</dbReference>
<dbReference type="InterPro" id="IPR043128">
    <property type="entry name" value="Rev_trsase/Diguanyl_cyclase"/>
</dbReference>
<dbReference type="EMBL" id="AP012342">
    <property type="protein sequence ID" value="BAM06206.1"/>
    <property type="molecule type" value="Genomic_DNA"/>
</dbReference>
<evidence type="ECO:0000259" key="1">
    <source>
        <dbReference type="PROSITE" id="PS50883"/>
    </source>
</evidence>
<organism evidence="3 4">
    <name type="scientific">Leptospirillum ferrooxidans (strain C2-3)</name>
    <dbReference type="NCBI Taxonomy" id="1162668"/>
    <lineage>
        <taxon>Bacteria</taxon>
        <taxon>Pseudomonadati</taxon>
        <taxon>Nitrospirota</taxon>
        <taxon>Nitrospiria</taxon>
        <taxon>Nitrospirales</taxon>
        <taxon>Nitrospiraceae</taxon>
        <taxon>Leptospirillum</taxon>
    </lineage>
</organism>
<dbReference type="SUPFAM" id="SSF141868">
    <property type="entry name" value="EAL domain-like"/>
    <property type="match status" value="1"/>
</dbReference>
<dbReference type="InterPro" id="IPR000160">
    <property type="entry name" value="GGDEF_dom"/>
</dbReference>
<dbReference type="CDD" id="cd01948">
    <property type="entry name" value="EAL"/>
    <property type="match status" value="1"/>
</dbReference>
<gene>
    <name evidence="3" type="ordered locus">LFE_0488</name>
</gene>
<feature type="domain" description="GGDEF" evidence="2">
    <location>
        <begin position="447"/>
        <end position="580"/>
    </location>
</feature>
<dbReference type="InterPro" id="IPR052155">
    <property type="entry name" value="Biofilm_reg_signaling"/>
</dbReference>
<proteinExistence type="predicted"/>
<evidence type="ECO:0000259" key="2">
    <source>
        <dbReference type="PROSITE" id="PS50887"/>
    </source>
</evidence>
<dbReference type="InterPro" id="IPR029787">
    <property type="entry name" value="Nucleotide_cyclase"/>
</dbReference>
<dbReference type="eggNOG" id="COG5001">
    <property type="taxonomic scope" value="Bacteria"/>
</dbReference>
<evidence type="ECO:0000313" key="3">
    <source>
        <dbReference type="EMBL" id="BAM06206.1"/>
    </source>
</evidence>
<dbReference type="PATRIC" id="fig|1162668.3.peg.575"/>
<dbReference type="HOGENOM" id="CLU_335809_0_0_0"/>
<feature type="domain" description="EAL" evidence="1">
    <location>
        <begin position="589"/>
        <end position="843"/>
    </location>
</feature>